<dbReference type="AlphaFoldDB" id="A0A1M6Z367"/>
<dbReference type="InterPro" id="IPR052557">
    <property type="entry name" value="CAP/Cytokinesis_protein"/>
</dbReference>
<name>A0A1M6Z367_9FLAO</name>
<dbReference type="OrthoDB" id="9788327at2"/>
<evidence type="ECO:0000313" key="3">
    <source>
        <dbReference type="EMBL" id="SHL24971.1"/>
    </source>
</evidence>
<dbReference type="PANTHER" id="PTHR46333:SF2">
    <property type="entry name" value="CYTOKINESIS PROTEIN 3"/>
    <property type="match status" value="1"/>
</dbReference>
<evidence type="ECO:0000259" key="2">
    <source>
        <dbReference type="SMART" id="SM00460"/>
    </source>
</evidence>
<proteinExistence type="predicted"/>
<organism evidence="3 4">
    <name type="scientific">Flavobacterium chilense</name>
    <dbReference type="NCBI Taxonomy" id="946677"/>
    <lineage>
        <taxon>Bacteria</taxon>
        <taxon>Pseudomonadati</taxon>
        <taxon>Bacteroidota</taxon>
        <taxon>Flavobacteriia</taxon>
        <taxon>Flavobacteriales</taxon>
        <taxon>Flavobacteriaceae</taxon>
        <taxon>Flavobacterium</taxon>
    </lineage>
</organism>
<feature type="signal peptide" evidence="1">
    <location>
        <begin position="1"/>
        <end position="25"/>
    </location>
</feature>
<accession>A0A1M6Z367</accession>
<dbReference type="SUPFAM" id="SSF54001">
    <property type="entry name" value="Cysteine proteinases"/>
    <property type="match status" value="1"/>
</dbReference>
<keyword evidence="4" id="KW-1185">Reference proteome</keyword>
<reference evidence="4" key="1">
    <citation type="submission" date="2016-11" db="EMBL/GenBank/DDBJ databases">
        <authorList>
            <person name="Varghese N."/>
            <person name="Submissions S."/>
        </authorList>
    </citation>
    <scope>NUCLEOTIDE SEQUENCE [LARGE SCALE GENOMIC DNA]</scope>
    <source>
        <strain evidence="4">DSM 24724</strain>
    </source>
</reference>
<sequence>MKRQNFVILFLFLNTVFLSSSYAQKYNEVDRTVAKYPKSFSSPEKLADKIKSDFSSDYDRARAIYDWIAFNIKYDYATFLNPPRTQGFSYSTEAEKQRKIQQLNNKLIQKTFNSQKAVCEGFTALYQYLAELTGLKSEIIRGDSKIRLADIGRKNTYSNHAWNIVLIDKKWILIDVTWGQGYYDSSKGRMVNDFTPVYFDTDPDYFFAKHFPDSGSYLGNRLSKEDFLNGPLIYNKTIEGDYKIKSPDSGIVEAKYGDKINVEIKNVSKSDVIFYLNRKNQAVKIQNAKEKRGGLEFQITYDKSIGDYVTIYLDTASIVSFKIVSK</sequence>
<gene>
    <name evidence="3" type="ORF">SAMN05444484_101862</name>
</gene>
<dbReference type="PANTHER" id="PTHR46333">
    <property type="entry name" value="CYTOKINESIS PROTEIN 3"/>
    <property type="match status" value="1"/>
</dbReference>
<dbReference type="STRING" id="946677.SAMN05444484_101862"/>
<dbReference type="GO" id="GO:0005737">
    <property type="term" value="C:cytoplasm"/>
    <property type="evidence" value="ECO:0007669"/>
    <property type="project" value="TreeGrafter"/>
</dbReference>
<evidence type="ECO:0000313" key="4">
    <source>
        <dbReference type="Proteomes" id="UP000184028"/>
    </source>
</evidence>
<dbReference type="InterPro" id="IPR038765">
    <property type="entry name" value="Papain-like_cys_pep_sf"/>
</dbReference>
<keyword evidence="1" id="KW-0732">Signal</keyword>
<feature type="domain" description="Transglutaminase-like" evidence="2">
    <location>
        <begin position="111"/>
        <end position="178"/>
    </location>
</feature>
<protein>
    <submittedName>
        <fullName evidence="3">Transglutaminase-like superfamily protein</fullName>
    </submittedName>
</protein>
<evidence type="ECO:0000256" key="1">
    <source>
        <dbReference type="SAM" id="SignalP"/>
    </source>
</evidence>
<dbReference type="EMBL" id="FRBT01000001">
    <property type="protein sequence ID" value="SHL24971.1"/>
    <property type="molecule type" value="Genomic_DNA"/>
</dbReference>
<dbReference type="Pfam" id="PF01841">
    <property type="entry name" value="Transglut_core"/>
    <property type="match status" value="1"/>
</dbReference>
<dbReference type="RefSeq" id="WP_068841310.1">
    <property type="nucleotide sequence ID" value="NZ_FRBT01000001.1"/>
</dbReference>
<dbReference type="SMART" id="SM00460">
    <property type="entry name" value="TGc"/>
    <property type="match status" value="1"/>
</dbReference>
<dbReference type="Gene3D" id="3.10.620.30">
    <property type="match status" value="1"/>
</dbReference>
<dbReference type="Proteomes" id="UP000184028">
    <property type="component" value="Unassembled WGS sequence"/>
</dbReference>
<dbReference type="InterPro" id="IPR002931">
    <property type="entry name" value="Transglutaminase-like"/>
</dbReference>
<feature type="chain" id="PRO_5009923114" evidence="1">
    <location>
        <begin position="26"/>
        <end position="326"/>
    </location>
</feature>